<dbReference type="Proteomes" id="UP000658656">
    <property type="component" value="Unassembled WGS sequence"/>
</dbReference>
<reference evidence="2" key="1">
    <citation type="journal article" date="2014" name="Int. J. Syst. Evol. Microbiol.">
        <title>Complete genome sequence of Corynebacterium casei LMG S-19264T (=DSM 44701T), isolated from a smear-ripened cheese.</title>
        <authorList>
            <consortium name="US DOE Joint Genome Institute (JGI-PGF)"/>
            <person name="Walter F."/>
            <person name="Albersmeier A."/>
            <person name="Kalinowski J."/>
            <person name="Ruckert C."/>
        </authorList>
    </citation>
    <scope>NUCLEOTIDE SEQUENCE</scope>
    <source>
        <strain evidence="2">CGMCC 4.7679</strain>
    </source>
</reference>
<reference evidence="2" key="2">
    <citation type="submission" date="2020-09" db="EMBL/GenBank/DDBJ databases">
        <authorList>
            <person name="Sun Q."/>
            <person name="Zhou Y."/>
        </authorList>
    </citation>
    <scope>NUCLEOTIDE SEQUENCE</scope>
    <source>
        <strain evidence="2">CGMCC 4.7679</strain>
    </source>
</reference>
<evidence type="ECO:0000313" key="2">
    <source>
        <dbReference type="EMBL" id="GHF40548.1"/>
    </source>
</evidence>
<protein>
    <submittedName>
        <fullName evidence="2">Uncharacterized protein</fullName>
    </submittedName>
</protein>
<feature type="region of interest" description="Disordered" evidence="1">
    <location>
        <begin position="70"/>
        <end position="95"/>
    </location>
</feature>
<sequence>MLLVRRLVGFEVLGGLEHGLAVRVRGAVLLRLRRRAGDEVAAVGLAVVRVREELSVGVKICCSAKDTPVASTRTSAWPGPGGGSSREVTWSPVGSTRPGRTISVVRMLMTVPL</sequence>
<proteinExistence type="predicted"/>
<dbReference type="EMBL" id="BNAV01000001">
    <property type="protein sequence ID" value="GHF40548.1"/>
    <property type="molecule type" value="Genomic_DNA"/>
</dbReference>
<evidence type="ECO:0000313" key="3">
    <source>
        <dbReference type="Proteomes" id="UP000658656"/>
    </source>
</evidence>
<evidence type="ECO:0000256" key="1">
    <source>
        <dbReference type="SAM" id="MobiDB-lite"/>
    </source>
</evidence>
<organism evidence="2 3">
    <name type="scientific">Amycolatopsis bartoniae</name>
    <dbReference type="NCBI Taxonomy" id="941986"/>
    <lineage>
        <taxon>Bacteria</taxon>
        <taxon>Bacillati</taxon>
        <taxon>Actinomycetota</taxon>
        <taxon>Actinomycetes</taxon>
        <taxon>Pseudonocardiales</taxon>
        <taxon>Pseudonocardiaceae</taxon>
        <taxon>Amycolatopsis</taxon>
    </lineage>
</organism>
<accession>A0A8H9IP50</accession>
<dbReference type="AlphaFoldDB" id="A0A8H9IP50"/>
<keyword evidence="3" id="KW-1185">Reference proteome</keyword>
<gene>
    <name evidence="2" type="ORF">GCM10017566_12420</name>
</gene>
<comment type="caution">
    <text evidence="2">The sequence shown here is derived from an EMBL/GenBank/DDBJ whole genome shotgun (WGS) entry which is preliminary data.</text>
</comment>
<name>A0A8H9IP50_9PSEU</name>